<evidence type="ECO:0000313" key="12">
    <source>
        <dbReference type="Proteomes" id="UP000253772"/>
    </source>
</evidence>
<organism evidence="11 12">
    <name type="scientific">Cupriavidus metallidurans</name>
    <dbReference type="NCBI Taxonomy" id="119219"/>
    <lineage>
        <taxon>Bacteria</taxon>
        <taxon>Pseudomonadati</taxon>
        <taxon>Pseudomonadota</taxon>
        <taxon>Betaproteobacteria</taxon>
        <taxon>Burkholderiales</taxon>
        <taxon>Burkholderiaceae</taxon>
        <taxon>Cupriavidus</taxon>
    </lineage>
</organism>
<dbReference type="PRINTS" id="PR00344">
    <property type="entry name" value="BCTRLSENSOR"/>
</dbReference>
<dbReference type="InterPro" id="IPR036097">
    <property type="entry name" value="HisK_dim/P_sf"/>
</dbReference>
<dbReference type="InterPro" id="IPR003594">
    <property type="entry name" value="HATPase_dom"/>
</dbReference>
<dbReference type="SMART" id="SM00387">
    <property type="entry name" value="HATPase_c"/>
    <property type="match status" value="1"/>
</dbReference>
<dbReference type="SUPFAM" id="SSF55874">
    <property type="entry name" value="ATPase domain of HSP90 chaperone/DNA topoisomerase II/histidine kinase"/>
    <property type="match status" value="1"/>
</dbReference>
<sequence>MSAEDPAAQPARALGSYPRHAGYQSELADFRLTFSRGGAYTAIVLVLLGVGLDYVQYPQWQVPFTVARIVIALLIGGVVVALYSQAGRRFAPWLTMTWLLLPQIMIAWMIAQTGSVESPYYVGLNLAIFASGIALPFGLWQNLVFGILSFLLYAAACLLHPGGIEPVGTFIVNSLFLLFAAAASGVYTFFNEQARFMLFRVKAEVADKNAELEAINRDLLNIKGQMLQQEKMAAIGTLAAGLLHEVNNPVNFCLMAVEVALEEPVAKTETSLQECLIDAKQGLQRIQHIVSDLKTFAYRKPGAEEEGTPFLFEKALDSSQRLTAHELRGVRMTRDMPDDTLVLGDVAAILGVLINLFSNAALAMRKAGTQSPAIHTTVRWEDKRLRVTVRDNGPGIAQEHLARVFEPFFTTREVGQGLGLGLSISYAVIERHGGVLYAESDVGQWAAFSFDLPRAE</sequence>
<feature type="domain" description="Histidine kinase" evidence="10">
    <location>
        <begin position="241"/>
        <end position="456"/>
    </location>
</feature>
<name>A0A482J4A5_9BURK</name>
<evidence type="ECO:0000256" key="1">
    <source>
        <dbReference type="ARBA" id="ARBA00000085"/>
    </source>
</evidence>
<evidence type="ECO:0000256" key="3">
    <source>
        <dbReference type="ARBA" id="ARBA00022553"/>
    </source>
</evidence>
<evidence type="ECO:0000313" key="11">
    <source>
        <dbReference type="EMBL" id="QBP14259.1"/>
    </source>
</evidence>
<evidence type="ECO:0000259" key="10">
    <source>
        <dbReference type="PROSITE" id="PS50109"/>
    </source>
</evidence>
<proteinExistence type="predicted"/>
<keyword evidence="9" id="KW-0812">Transmembrane</keyword>
<accession>A0A482J4A5</accession>
<keyword evidence="7" id="KW-0067">ATP-binding</keyword>
<dbReference type="InterPro" id="IPR036890">
    <property type="entry name" value="HATPase_C_sf"/>
</dbReference>
<keyword evidence="9" id="KW-1133">Transmembrane helix</keyword>
<evidence type="ECO:0000256" key="6">
    <source>
        <dbReference type="ARBA" id="ARBA00022777"/>
    </source>
</evidence>
<evidence type="ECO:0000256" key="9">
    <source>
        <dbReference type="SAM" id="Phobius"/>
    </source>
</evidence>
<feature type="transmembrane region" description="Helical" evidence="9">
    <location>
        <begin position="144"/>
        <end position="164"/>
    </location>
</feature>
<evidence type="ECO:0000256" key="8">
    <source>
        <dbReference type="ARBA" id="ARBA00023012"/>
    </source>
</evidence>
<dbReference type="InterPro" id="IPR004358">
    <property type="entry name" value="Sig_transdc_His_kin-like_C"/>
</dbReference>
<gene>
    <name evidence="11" type="ORF">DDF84_030650</name>
</gene>
<dbReference type="PANTHER" id="PTHR43065:SF10">
    <property type="entry name" value="PEROXIDE STRESS-ACTIVATED HISTIDINE KINASE MAK3"/>
    <property type="match status" value="1"/>
</dbReference>
<dbReference type="SUPFAM" id="SSF47384">
    <property type="entry name" value="Homodimeric domain of signal transducing histidine kinase"/>
    <property type="match status" value="1"/>
</dbReference>
<evidence type="ECO:0000256" key="2">
    <source>
        <dbReference type="ARBA" id="ARBA00012438"/>
    </source>
</evidence>
<reference evidence="11 12" key="1">
    <citation type="submission" date="2019-03" db="EMBL/GenBank/DDBJ databases">
        <title>Comparative insights into the high quality Complete genome sequence of highly metal resistant Cupriavidus metallidurans strain BS1 isolated from a gold-copper mine.</title>
        <authorList>
            <person name="Mazhar H.S."/>
            <person name="Rensing C."/>
        </authorList>
    </citation>
    <scope>NUCLEOTIDE SEQUENCE [LARGE SCALE GENOMIC DNA]</scope>
    <source>
        <strain evidence="11 12">BS1</strain>
    </source>
</reference>
<dbReference type="Proteomes" id="UP000253772">
    <property type="component" value="Chromosome c2"/>
</dbReference>
<dbReference type="GO" id="GO:0005524">
    <property type="term" value="F:ATP binding"/>
    <property type="evidence" value="ECO:0007669"/>
    <property type="project" value="UniProtKB-KW"/>
</dbReference>
<feature type="transmembrane region" description="Helical" evidence="9">
    <location>
        <begin position="341"/>
        <end position="362"/>
    </location>
</feature>
<evidence type="ECO:0000256" key="7">
    <source>
        <dbReference type="ARBA" id="ARBA00022840"/>
    </source>
</evidence>
<dbReference type="AlphaFoldDB" id="A0A482J4A5"/>
<dbReference type="Pfam" id="PF00512">
    <property type="entry name" value="HisKA"/>
    <property type="match status" value="1"/>
</dbReference>
<dbReference type="InterPro" id="IPR005467">
    <property type="entry name" value="His_kinase_dom"/>
</dbReference>
<dbReference type="Gene3D" id="1.10.287.130">
    <property type="match status" value="1"/>
</dbReference>
<dbReference type="EC" id="2.7.13.3" evidence="2"/>
<keyword evidence="8" id="KW-0902">Two-component regulatory system</keyword>
<dbReference type="GO" id="GO:0000155">
    <property type="term" value="F:phosphorelay sensor kinase activity"/>
    <property type="evidence" value="ECO:0007669"/>
    <property type="project" value="InterPro"/>
</dbReference>
<keyword evidence="9" id="KW-0472">Membrane</keyword>
<feature type="transmembrane region" description="Helical" evidence="9">
    <location>
        <begin position="170"/>
        <end position="190"/>
    </location>
</feature>
<dbReference type="PANTHER" id="PTHR43065">
    <property type="entry name" value="SENSOR HISTIDINE KINASE"/>
    <property type="match status" value="1"/>
</dbReference>
<feature type="transmembrane region" description="Helical" evidence="9">
    <location>
        <begin position="90"/>
        <end position="112"/>
    </location>
</feature>
<dbReference type="InterPro" id="IPR003661">
    <property type="entry name" value="HisK_dim/P_dom"/>
</dbReference>
<feature type="transmembrane region" description="Helical" evidence="9">
    <location>
        <begin position="62"/>
        <end position="83"/>
    </location>
</feature>
<dbReference type="OrthoDB" id="224978at2"/>
<dbReference type="Gene3D" id="3.30.565.10">
    <property type="entry name" value="Histidine kinase-like ATPase, C-terminal domain"/>
    <property type="match status" value="1"/>
</dbReference>
<keyword evidence="5" id="KW-0547">Nucleotide-binding</keyword>
<protein>
    <recommendedName>
        <fullName evidence="2">histidine kinase</fullName>
        <ecNumber evidence="2">2.7.13.3</ecNumber>
    </recommendedName>
</protein>
<dbReference type="CDD" id="cd00082">
    <property type="entry name" value="HisKA"/>
    <property type="match status" value="1"/>
</dbReference>
<keyword evidence="3" id="KW-0597">Phosphoprotein</keyword>
<feature type="transmembrane region" description="Helical" evidence="9">
    <location>
        <begin position="37"/>
        <end position="56"/>
    </location>
</feature>
<evidence type="ECO:0000256" key="5">
    <source>
        <dbReference type="ARBA" id="ARBA00022741"/>
    </source>
</evidence>
<keyword evidence="4" id="KW-0808">Transferase</keyword>
<feature type="transmembrane region" description="Helical" evidence="9">
    <location>
        <begin position="118"/>
        <end position="137"/>
    </location>
</feature>
<dbReference type="Pfam" id="PF02518">
    <property type="entry name" value="HATPase_c"/>
    <property type="match status" value="1"/>
</dbReference>
<dbReference type="SMART" id="SM00388">
    <property type="entry name" value="HisKA"/>
    <property type="match status" value="1"/>
</dbReference>
<comment type="catalytic activity">
    <reaction evidence="1">
        <text>ATP + protein L-histidine = ADP + protein N-phospho-L-histidine.</text>
        <dbReference type="EC" id="2.7.13.3"/>
    </reaction>
</comment>
<evidence type="ECO:0000256" key="4">
    <source>
        <dbReference type="ARBA" id="ARBA00022679"/>
    </source>
</evidence>
<dbReference type="EMBL" id="CP037901">
    <property type="protein sequence ID" value="QBP14259.1"/>
    <property type="molecule type" value="Genomic_DNA"/>
</dbReference>
<keyword evidence="6 11" id="KW-0418">Kinase</keyword>
<dbReference type="PROSITE" id="PS50109">
    <property type="entry name" value="HIS_KIN"/>
    <property type="match status" value="1"/>
</dbReference>